<keyword evidence="2" id="KW-0732">Signal</keyword>
<dbReference type="SUPFAM" id="SSF54427">
    <property type="entry name" value="NTF2-like"/>
    <property type="match status" value="1"/>
</dbReference>
<accession>A0ABN1QDC9</accession>
<reference evidence="3 4" key="1">
    <citation type="journal article" date="2019" name="Int. J. Syst. Evol. Microbiol.">
        <title>The Global Catalogue of Microorganisms (GCM) 10K type strain sequencing project: providing services to taxonomists for standard genome sequencing and annotation.</title>
        <authorList>
            <consortium name="The Broad Institute Genomics Platform"/>
            <consortium name="The Broad Institute Genome Sequencing Center for Infectious Disease"/>
            <person name="Wu L."/>
            <person name="Ma J."/>
        </authorList>
    </citation>
    <scope>NUCLEOTIDE SEQUENCE [LARGE SCALE GENOMIC DNA]</scope>
    <source>
        <strain evidence="3 4">JCM 11117</strain>
    </source>
</reference>
<name>A0ABN1QDC9_9PSEU</name>
<feature type="chain" id="PRO_5046097824" description="DUF3828 domain-containing protein" evidence="2">
    <location>
        <begin position="26"/>
        <end position="170"/>
    </location>
</feature>
<sequence length="170" mass="17963">MTTIRTAVATAALLAALAACGTPVAGTPAAQPAPPPPPTTAPTTPPPDPAADREAIEAVFHDYYRALQAQDFPTACGYTAPETVSRLLADLHARGVEAATCEEGITAIYAIPENVRNVERTAQNAEIEEVEVNGDQATIRWTSRVEGETRPATTRLRRVDGEWKLSGTGT</sequence>
<dbReference type="Gene3D" id="3.10.450.50">
    <property type="match status" value="1"/>
</dbReference>
<dbReference type="RefSeq" id="WP_343942625.1">
    <property type="nucleotide sequence ID" value="NZ_BAAAHP010000100.1"/>
</dbReference>
<evidence type="ECO:0000256" key="1">
    <source>
        <dbReference type="SAM" id="MobiDB-lite"/>
    </source>
</evidence>
<evidence type="ECO:0000313" key="4">
    <source>
        <dbReference type="Proteomes" id="UP001499967"/>
    </source>
</evidence>
<organism evidence="3 4">
    <name type="scientific">Pseudonocardia zijingensis</name>
    <dbReference type="NCBI Taxonomy" id="153376"/>
    <lineage>
        <taxon>Bacteria</taxon>
        <taxon>Bacillati</taxon>
        <taxon>Actinomycetota</taxon>
        <taxon>Actinomycetes</taxon>
        <taxon>Pseudonocardiales</taxon>
        <taxon>Pseudonocardiaceae</taxon>
        <taxon>Pseudonocardia</taxon>
    </lineage>
</organism>
<dbReference type="EMBL" id="BAAAHP010000100">
    <property type="protein sequence ID" value="GAA0941000.1"/>
    <property type="molecule type" value="Genomic_DNA"/>
</dbReference>
<comment type="caution">
    <text evidence="3">The sequence shown here is derived from an EMBL/GenBank/DDBJ whole genome shotgun (WGS) entry which is preliminary data.</text>
</comment>
<evidence type="ECO:0000256" key="2">
    <source>
        <dbReference type="SAM" id="SignalP"/>
    </source>
</evidence>
<evidence type="ECO:0000313" key="3">
    <source>
        <dbReference type="EMBL" id="GAA0941000.1"/>
    </source>
</evidence>
<evidence type="ECO:0008006" key="5">
    <source>
        <dbReference type="Google" id="ProtNLM"/>
    </source>
</evidence>
<keyword evidence="4" id="KW-1185">Reference proteome</keyword>
<dbReference type="Proteomes" id="UP001499967">
    <property type="component" value="Unassembled WGS sequence"/>
</dbReference>
<dbReference type="PROSITE" id="PS51257">
    <property type="entry name" value="PROKAR_LIPOPROTEIN"/>
    <property type="match status" value="1"/>
</dbReference>
<feature type="region of interest" description="Disordered" evidence="1">
    <location>
        <begin position="25"/>
        <end position="51"/>
    </location>
</feature>
<feature type="signal peptide" evidence="2">
    <location>
        <begin position="1"/>
        <end position="25"/>
    </location>
</feature>
<feature type="compositionally biased region" description="Pro residues" evidence="1">
    <location>
        <begin position="31"/>
        <end position="49"/>
    </location>
</feature>
<proteinExistence type="predicted"/>
<gene>
    <name evidence="3" type="ORF">GCM10009559_36340</name>
</gene>
<dbReference type="InterPro" id="IPR032710">
    <property type="entry name" value="NTF2-like_dom_sf"/>
</dbReference>
<protein>
    <recommendedName>
        <fullName evidence="5">DUF3828 domain-containing protein</fullName>
    </recommendedName>
</protein>